<evidence type="ECO:0000313" key="4">
    <source>
        <dbReference type="Proteomes" id="UP000244081"/>
    </source>
</evidence>
<organism evidence="3 4">
    <name type="scientific">Breoghania corrubedonensis</name>
    <dbReference type="NCBI Taxonomy" id="665038"/>
    <lineage>
        <taxon>Bacteria</taxon>
        <taxon>Pseudomonadati</taxon>
        <taxon>Pseudomonadota</taxon>
        <taxon>Alphaproteobacteria</taxon>
        <taxon>Hyphomicrobiales</taxon>
        <taxon>Stappiaceae</taxon>
        <taxon>Breoghania</taxon>
    </lineage>
</organism>
<evidence type="ECO:0000313" key="3">
    <source>
        <dbReference type="EMBL" id="PTW56665.1"/>
    </source>
</evidence>
<evidence type="ECO:0000259" key="2">
    <source>
        <dbReference type="Pfam" id="PF07201"/>
    </source>
</evidence>
<sequence>MAEINLLRQQVASGNVQSTVGAEVLEQARGAQKGNSAAASVINNDLSDIQEEIGNAAAHLKDKRSLGQTKLRQGQGANREALKRIADYYDKLPDKPHEDDLRDLVKTLQKFEDILEKGGGSGQHVSADDILHALRDFDKDVTHQYEVLRAVIRYHEDTRAAFENGGPSPERAAAREALRAELDAAEARFEQDPDLIRDVRAGYAMAALANDAAPTLETNPAALRNHYREMLRGPRNMAQIFDTLTGFNLRFAFDAVVDLFMDAAGNDLASTTTSTDPVLLGALLKELSKLKTMRTVFGACHEALAKVQRIDHGFANGAGAGGPEELASALLHFCTKHATNLADARALAKPFETDFPPTMVVFANELRDLHAMVPDQVFPSDQACVQQKKVLEQLQTEMTEIEEQFFEAQNAPD</sequence>
<reference evidence="3 4" key="1">
    <citation type="submission" date="2018-04" db="EMBL/GenBank/DDBJ databases">
        <title>Genomic Encyclopedia of Archaeal and Bacterial Type Strains, Phase II (KMG-II): from individual species to whole genera.</title>
        <authorList>
            <person name="Goeker M."/>
        </authorList>
    </citation>
    <scope>NUCLEOTIDE SEQUENCE [LARGE SCALE GENOMIC DNA]</scope>
    <source>
        <strain evidence="3 4">DSM 23382</strain>
    </source>
</reference>
<dbReference type="Proteomes" id="UP000244081">
    <property type="component" value="Unassembled WGS sequence"/>
</dbReference>
<dbReference type="InterPro" id="IPR010812">
    <property type="entry name" value="HrpJ-like"/>
</dbReference>
<feature type="coiled-coil region" evidence="1">
    <location>
        <begin position="384"/>
        <end position="411"/>
    </location>
</feature>
<proteinExistence type="predicted"/>
<dbReference type="RefSeq" id="WP_107991693.1">
    <property type="nucleotide sequence ID" value="NZ_QAYG01000011.1"/>
</dbReference>
<dbReference type="GO" id="GO:0019867">
    <property type="term" value="C:outer membrane"/>
    <property type="evidence" value="ECO:0007669"/>
    <property type="project" value="InterPro"/>
</dbReference>
<comment type="caution">
    <text evidence="3">The sequence shown here is derived from an EMBL/GenBank/DDBJ whole genome shotgun (WGS) entry which is preliminary data.</text>
</comment>
<dbReference type="SUPFAM" id="SSF140591">
    <property type="entry name" value="Type III secretion system domain"/>
    <property type="match status" value="1"/>
</dbReference>
<accession>A0A2T5UYS9</accession>
<dbReference type="OrthoDB" id="8433966at2"/>
<keyword evidence="4" id="KW-1185">Reference proteome</keyword>
<keyword evidence="1" id="KW-0175">Coiled coil</keyword>
<dbReference type="GO" id="GO:0046903">
    <property type="term" value="P:secretion"/>
    <property type="evidence" value="ECO:0007669"/>
    <property type="project" value="InterPro"/>
</dbReference>
<protein>
    <submittedName>
        <fullName evidence="3">Type III secretion system YopN/LcrE/InvE/MxiC family regulator</fullName>
    </submittedName>
</protein>
<gene>
    <name evidence="3" type="ORF">C8N35_111128</name>
</gene>
<dbReference type="EMBL" id="QAYG01000011">
    <property type="protein sequence ID" value="PTW56665.1"/>
    <property type="molecule type" value="Genomic_DNA"/>
</dbReference>
<dbReference type="Pfam" id="PF07201">
    <property type="entry name" value="HrpJ"/>
    <property type="match status" value="1"/>
</dbReference>
<name>A0A2T5UYS9_9HYPH</name>
<feature type="domain" description="Hypersensitivity response secretion-like HrpJ" evidence="2">
    <location>
        <begin position="63"/>
        <end position="244"/>
    </location>
</feature>
<dbReference type="AlphaFoldDB" id="A0A2T5UYS9"/>
<dbReference type="Gene3D" id="1.10.150.630">
    <property type="match status" value="1"/>
</dbReference>
<evidence type="ECO:0000256" key="1">
    <source>
        <dbReference type="SAM" id="Coils"/>
    </source>
</evidence>